<accession>A0A516PZI2</accession>
<dbReference type="Pfam" id="PF01336">
    <property type="entry name" value="tRNA_anti-codon"/>
    <property type="match status" value="1"/>
</dbReference>
<organism evidence="2 3">
    <name type="scientific">Microlunatus elymi</name>
    <dbReference type="NCBI Taxonomy" id="2596828"/>
    <lineage>
        <taxon>Bacteria</taxon>
        <taxon>Bacillati</taxon>
        <taxon>Actinomycetota</taxon>
        <taxon>Actinomycetes</taxon>
        <taxon>Propionibacteriales</taxon>
        <taxon>Propionibacteriaceae</taxon>
        <taxon>Microlunatus</taxon>
    </lineage>
</organism>
<protein>
    <submittedName>
        <fullName evidence="2">DNA-binding protein</fullName>
    </submittedName>
</protein>
<feature type="domain" description="OB" evidence="1">
    <location>
        <begin position="61"/>
        <end position="134"/>
    </location>
</feature>
<keyword evidence="2" id="KW-0238">DNA-binding</keyword>
<dbReference type="InterPro" id="IPR016499">
    <property type="entry name" value="NucleicA-bd_Rv2694c_prd"/>
</dbReference>
<dbReference type="CDD" id="cd04488">
    <property type="entry name" value="RecG_wedge_OBF"/>
    <property type="match status" value="1"/>
</dbReference>
<evidence type="ECO:0000313" key="2">
    <source>
        <dbReference type="EMBL" id="QDP96593.1"/>
    </source>
</evidence>
<gene>
    <name evidence="2" type="ORF">FOE78_12350</name>
</gene>
<sequence length="135" mass="14664">MSPHVQARVAEGDAGRPGGLFRRALRRLASSNEELEDEELQRTVRENGATPISSCADRQLVDLCGDVRTVTINPRGGKPAVEAELKDGSGSVTLVWLGRRRIPGIEPGRAIRVSGRISCAGTGQRVMFNPRYELL</sequence>
<dbReference type="EMBL" id="CP041692">
    <property type="protein sequence ID" value="QDP96593.1"/>
    <property type="molecule type" value="Genomic_DNA"/>
</dbReference>
<dbReference type="GO" id="GO:0003677">
    <property type="term" value="F:DNA binding"/>
    <property type="evidence" value="ECO:0007669"/>
    <property type="project" value="UniProtKB-KW"/>
</dbReference>
<dbReference type="SUPFAM" id="SSF50249">
    <property type="entry name" value="Nucleic acid-binding proteins"/>
    <property type="match status" value="1"/>
</dbReference>
<name>A0A516PZI2_9ACTN</name>
<proteinExistence type="predicted"/>
<dbReference type="OrthoDB" id="3268233at2"/>
<dbReference type="Gene3D" id="2.40.50.140">
    <property type="entry name" value="Nucleic acid-binding proteins"/>
    <property type="match status" value="1"/>
</dbReference>
<dbReference type="InterPro" id="IPR012340">
    <property type="entry name" value="NA-bd_OB-fold"/>
</dbReference>
<dbReference type="Proteomes" id="UP000319263">
    <property type="component" value="Chromosome"/>
</dbReference>
<dbReference type="AlphaFoldDB" id="A0A516PZI2"/>
<evidence type="ECO:0000259" key="1">
    <source>
        <dbReference type="Pfam" id="PF01336"/>
    </source>
</evidence>
<dbReference type="PIRSF" id="PIRSF006910">
    <property type="entry name" value="NA_bind_Rv2694c_prd"/>
    <property type="match status" value="1"/>
</dbReference>
<evidence type="ECO:0000313" key="3">
    <source>
        <dbReference type="Proteomes" id="UP000319263"/>
    </source>
</evidence>
<dbReference type="RefSeq" id="WP_143986556.1">
    <property type="nucleotide sequence ID" value="NZ_CP041692.1"/>
</dbReference>
<keyword evidence="3" id="KW-1185">Reference proteome</keyword>
<dbReference type="InterPro" id="IPR004365">
    <property type="entry name" value="NA-bd_OB_tRNA"/>
</dbReference>
<dbReference type="KEGG" id="mik:FOE78_12350"/>
<reference evidence="2 3" key="1">
    <citation type="submission" date="2019-07" db="EMBL/GenBank/DDBJ databases">
        <title>Microlunatus dokdonensis sp. nov. isolated from the rhizospheric soil of the wild plant Elymus tsukushiensis.</title>
        <authorList>
            <person name="Ghim S.-Y."/>
            <person name="Hwang Y.-J."/>
            <person name="Son J.-S."/>
            <person name="Shin J.-H."/>
        </authorList>
    </citation>
    <scope>NUCLEOTIDE SEQUENCE [LARGE SCALE GENOMIC DNA]</scope>
    <source>
        <strain evidence="2 3">KUDC0627</strain>
    </source>
</reference>